<gene>
    <name evidence="2" type="ORF">IHE44_000023</name>
    <name evidence="3" type="ORF">IHE44_0009299</name>
</gene>
<proteinExistence type="predicted"/>
<dbReference type="Proteomes" id="UP000618051">
    <property type="component" value="Unassembled WGS sequence"/>
</dbReference>
<evidence type="ECO:0000313" key="2">
    <source>
        <dbReference type="EMBL" id="KAG0137187.1"/>
    </source>
</evidence>
<comment type="caution">
    <text evidence="2">The sequence shown here is derived from an EMBL/GenBank/DDBJ whole genome shotgun (WGS) entry which is preliminary data.</text>
</comment>
<keyword evidence="4" id="KW-1185">Reference proteome</keyword>
<reference evidence="3 4" key="2">
    <citation type="journal article" date="2021" name="J. Hered.">
        <title>Feather Gene Expression Elucidates the Developmental Basis of Plumage Iridescence in African Starlings.</title>
        <authorList>
            <person name="Rubenstein D.R."/>
            <person name="Corvelo A."/>
            <person name="MacManes M.D."/>
            <person name="Maia R."/>
            <person name="Narzisi G."/>
            <person name="Rousaki A."/>
            <person name="Vandenabeele P."/>
            <person name="Shawkey M.D."/>
            <person name="Solomon J."/>
        </authorList>
    </citation>
    <scope>NUCLEOTIDE SEQUENCE [LARGE SCALE GENOMIC DNA]</scope>
    <source>
        <strain evidence="3">SS15</strain>
    </source>
</reference>
<evidence type="ECO:0000313" key="4">
    <source>
        <dbReference type="Proteomes" id="UP000618051"/>
    </source>
</evidence>
<dbReference type="OrthoDB" id="8868135at2759"/>
<reference evidence="3" key="3">
    <citation type="submission" date="2022-01" db="EMBL/GenBank/DDBJ databases">
        <authorList>
            <person name="Rubenstein D.R."/>
        </authorList>
    </citation>
    <scope>NUCLEOTIDE SEQUENCE</scope>
    <source>
        <strain evidence="3">SS15</strain>
        <tissue evidence="3">Liver</tissue>
    </source>
</reference>
<evidence type="ECO:0000256" key="1">
    <source>
        <dbReference type="SAM" id="Phobius"/>
    </source>
</evidence>
<dbReference type="EMBL" id="JADDUC010000001">
    <property type="protein sequence ID" value="KAG0137187.1"/>
    <property type="molecule type" value="Genomic_DNA"/>
</dbReference>
<name>A0A835P2X9_9PASS</name>
<keyword evidence="1" id="KW-1133">Transmembrane helix</keyword>
<feature type="transmembrane region" description="Helical" evidence="1">
    <location>
        <begin position="13"/>
        <end position="36"/>
    </location>
</feature>
<keyword evidence="1" id="KW-0812">Transmembrane</keyword>
<protein>
    <submittedName>
        <fullName evidence="2">Uncharacterized protein</fullName>
    </submittedName>
</protein>
<evidence type="ECO:0000313" key="3">
    <source>
        <dbReference type="EMBL" id="KAI1240854.1"/>
    </source>
</evidence>
<organism evidence="2">
    <name type="scientific">Lamprotornis superbus</name>
    <dbReference type="NCBI Taxonomy" id="245042"/>
    <lineage>
        <taxon>Eukaryota</taxon>
        <taxon>Metazoa</taxon>
        <taxon>Chordata</taxon>
        <taxon>Craniata</taxon>
        <taxon>Vertebrata</taxon>
        <taxon>Euteleostomi</taxon>
        <taxon>Archelosauria</taxon>
        <taxon>Archosauria</taxon>
        <taxon>Dinosauria</taxon>
        <taxon>Saurischia</taxon>
        <taxon>Theropoda</taxon>
        <taxon>Coelurosauria</taxon>
        <taxon>Aves</taxon>
        <taxon>Neognathae</taxon>
        <taxon>Neoaves</taxon>
        <taxon>Telluraves</taxon>
        <taxon>Australaves</taxon>
        <taxon>Passeriformes</taxon>
        <taxon>Sturnidae</taxon>
        <taxon>Lamprotornis</taxon>
    </lineage>
</organism>
<keyword evidence="1" id="KW-0472">Membrane</keyword>
<reference evidence="2" key="1">
    <citation type="submission" date="2020-10" db="EMBL/GenBank/DDBJ databases">
        <title>Feather gene expression reveals the developmental basis of iridescence in African starlings.</title>
        <authorList>
            <person name="Rubenstein D.R."/>
        </authorList>
    </citation>
    <scope>NUCLEOTIDE SEQUENCE</scope>
    <source>
        <strain evidence="2">SS15</strain>
        <tissue evidence="2">Liver</tissue>
    </source>
</reference>
<dbReference type="EMBL" id="JADDUC020000003">
    <property type="protein sequence ID" value="KAI1240854.1"/>
    <property type="molecule type" value="Genomic_DNA"/>
</dbReference>
<accession>A0A835P2X9</accession>
<dbReference type="AlphaFoldDB" id="A0A835P2X9"/>
<sequence length="72" mass="8123">MVVCGLACWRCRWLLPLLLGLAIIMGIIALAGRGWLESESEPYVQQASLWESCTRGEEDLNWSCESLMDYGE</sequence>